<evidence type="ECO:0000313" key="1">
    <source>
        <dbReference type="EMBL" id="MBB5062373.1"/>
    </source>
</evidence>
<accession>A0A7W7ZT10</accession>
<dbReference type="Proteomes" id="UP000584867">
    <property type="component" value="Unassembled WGS sequence"/>
</dbReference>
<evidence type="ECO:0000313" key="2">
    <source>
        <dbReference type="EMBL" id="MBB5065556.1"/>
    </source>
</evidence>
<sequence>MELTEAQYERIKEALPVQRGNVSLSNL</sequence>
<organism evidence="2 3">
    <name type="scientific">Granulicella mallensis</name>
    <dbReference type="NCBI Taxonomy" id="940614"/>
    <lineage>
        <taxon>Bacteria</taxon>
        <taxon>Pseudomonadati</taxon>
        <taxon>Acidobacteriota</taxon>
        <taxon>Terriglobia</taxon>
        <taxon>Terriglobales</taxon>
        <taxon>Acidobacteriaceae</taxon>
        <taxon>Granulicella</taxon>
    </lineage>
</organism>
<comment type="caution">
    <text evidence="2">The sequence shown here is derived from an EMBL/GenBank/DDBJ whole genome shotgun (WGS) entry which is preliminary data.</text>
</comment>
<gene>
    <name evidence="1" type="ORF">HDF15_000703</name>
    <name evidence="2" type="ORF">HDF15_003924</name>
</gene>
<evidence type="ECO:0000313" key="3">
    <source>
        <dbReference type="Proteomes" id="UP000584867"/>
    </source>
</evidence>
<proteinExistence type="predicted"/>
<protein>
    <submittedName>
        <fullName evidence="2">Uncharacterized protein</fullName>
    </submittedName>
</protein>
<dbReference type="EMBL" id="JACHIO010000017">
    <property type="protein sequence ID" value="MBB5065556.1"/>
    <property type="molecule type" value="Genomic_DNA"/>
</dbReference>
<dbReference type="EMBL" id="JACHIO010000003">
    <property type="protein sequence ID" value="MBB5062373.1"/>
    <property type="molecule type" value="Genomic_DNA"/>
</dbReference>
<reference evidence="2 3" key="1">
    <citation type="submission" date="2020-08" db="EMBL/GenBank/DDBJ databases">
        <title>Genomic Encyclopedia of Type Strains, Phase IV (KMG-V): Genome sequencing to study the core and pangenomes of soil and plant-associated prokaryotes.</title>
        <authorList>
            <person name="Whitman W."/>
        </authorList>
    </citation>
    <scope>NUCLEOTIDE SEQUENCE [LARGE SCALE GENOMIC DNA]</scope>
    <source>
        <strain evidence="2 3">X5P3</strain>
    </source>
</reference>
<feature type="non-terminal residue" evidence="2">
    <location>
        <position position="27"/>
    </location>
</feature>
<name>A0A7W7ZT10_9BACT</name>
<dbReference type="AlphaFoldDB" id="A0A7W7ZT10"/>